<accession>M1URE2</accession>
<reference evidence="3 8" key="1">
    <citation type="submission" date="2013-02" db="EMBL/GenBank/DDBJ databases">
        <title>The complete genome sequence of Corynebacterium callunae DSM 20147.</title>
        <authorList>
            <person name="Ruckert C."/>
            <person name="Albersmeier A."/>
            <person name="Kalinowski J."/>
        </authorList>
    </citation>
    <scope>NUCLEOTIDE SEQUENCE [LARGE SCALE GENOMIC DNA]</scope>
    <source>
        <strain evidence="3 8">DSM 20147</strain>
    </source>
</reference>
<keyword evidence="8" id="KW-1185">Reference proteome</keyword>
<evidence type="ECO:0000313" key="4">
    <source>
        <dbReference type="EMBL" id="AGG66228.1"/>
    </source>
</evidence>
<dbReference type="EMBL" id="CP004354">
    <property type="protein sequence ID" value="AGG65557.1"/>
    <property type="molecule type" value="Genomic_DNA"/>
</dbReference>
<dbReference type="KEGG" id="ccn:H924_12445"/>
<evidence type="ECO:0000313" key="2">
    <source>
        <dbReference type="EMBL" id="AGG65553.1"/>
    </source>
</evidence>
<organism evidence="3 8">
    <name type="scientific">Corynebacterium callunae DSM 20147</name>
    <dbReference type="NCBI Taxonomy" id="1121353"/>
    <lineage>
        <taxon>Bacteria</taxon>
        <taxon>Bacillati</taxon>
        <taxon>Actinomycetota</taxon>
        <taxon>Actinomycetes</taxon>
        <taxon>Mycobacteriales</taxon>
        <taxon>Corynebacteriaceae</taxon>
        <taxon>Corynebacterium</taxon>
    </lineage>
</organism>
<feature type="region of interest" description="Disordered" evidence="1">
    <location>
        <begin position="1"/>
        <end position="24"/>
    </location>
</feature>
<evidence type="ECO:0000256" key="1">
    <source>
        <dbReference type="SAM" id="MobiDB-lite"/>
    </source>
</evidence>
<dbReference type="KEGG" id="ccn:H924_10715"/>
<dbReference type="RefSeq" id="WP_015650010.1">
    <property type="nucleotide sequence ID" value="NC_020506.1"/>
</dbReference>
<dbReference type="EMBL" id="CP004354">
    <property type="protein sequence ID" value="AGG67914.1"/>
    <property type="molecule type" value="Genomic_DNA"/>
</dbReference>
<dbReference type="KEGG" id="ccn:H924_12465"/>
<evidence type="ECO:0000313" key="5">
    <source>
        <dbReference type="EMBL" id="AGG67571.1"/>
    </source>
</evidence>
<dbReference type="EMBL" id="CP004354">
    <property type="protein sequence ID" value="AGG65553.1"/>
    <property type="molecule type" value="Genomic_DNA"/>
</dbReference>
<dbReference type="AlphaFoldDB" id="M1URE2"/>
<evidence type="ECO:0000313" key="8">
    <source>
        <dbReference type="Proteomes" id="UP000011760"/>
    </source>
</evidence>
<evidence type="ECO:0000313" key="3">
    <source>
        <dbReference type="EMBL" id="AGG65557.1"/>
    </source>
</evidence>
<dbReference type="EMBL" id="CP004354">
    <property type="protein sequence ID" value="AGG67571.1"/>
    <property type="molecule type" value="Genomic_DNA"/>
</dbReference>
<dbReference type="EMBL" id="CP004354">
    <property type="protein sequence ID" value="AGG66228.1"/>
    <property type="molecule type" value="Genomic_DNA"/>
</dbReference>
<feature type="compositionally biased region" description="Low complexity" evidence="1">
    <location>
        <begin position="12"/>
        <end position="23"/>
    </location>
</feature>
<dbReference type="HOGENOM" id="CLU_2463788_0_0_11"/>
<feature type="compositionally biased region" description="Basic and acidic residues" evidence="1">
    <location>
        <begin position="1"/>
        <end position="11"/>
    </location>
</feature>
<gene>
    <name evidence="2" type="ORF">H924_00465</name>
    <name evidence="3" type="ORF">H924_00485</name>
    <name evidence="4" type="ORF">H924_03910</name>
    <name evidence="5" type="ORF">H924_10715</name>
    <name evidence="6" type="ORF">H924_12445</name>
    <name evidence="7" type="ORF">H924_12465</name>
</gene>
<dbReference type="KEGG" id="ccn:H924_03910"/>
<evidence type="ECO:0000313" key="7">
    <source>
        <dbReference type="EMBL" id="AGG67914.1"/>
    </source>
</evidence>
<dbReference type="Proteomes" id="UP000011760">
    <property type="component" value="Chromosome"/>
</dbReference>
<protein>
    <submittedName>
        <fullName evidence="3">Uncharacterized protein</fullName>
    </submittedName>
</protein>
<name>M1URE2_9CORY</name>
<dbReference type="KEGG" id="ccn:H924_00465"/>
<dbReference type="EMBL" id="CP004354">
    <property type="protein sequence ID" value="AGG67910.1"/>
    <property type="molecule type" value="Genomic_DNA"/>
</dbReference>
<sequence>MKKNQGREKPKTQPTTNNQPPQKRVIDWLLTKNNGYKNKTKNVPHQPDGVKEWETKVFYHNHAQKLKHTPKSMFLIYSGGIYATHHPA</sequence>
<proteinExistence type="predicted"/>
<dbReference type="KEGG" id="ccn:H924_00485"/>
<evidence type="ECO:0000313" key="6">
    <source>
        <dbReference type="EMBL" id="AGG67910.1"/>
    </source>
</evidence>